<dbReference type="GeneID" id="63781042"/>
<sequence length="224" mass="25342">MSTFKGIDCLPLETQQMVLRAMSDIKTLVVTIHASPLMRRAFDSYSNPILGEVLVMNTMKSAADVFPLAVALNHLTTKFSSNQAASDPPGYNQKITNFCRSYLKNLHTFSIVDAGLSLKMAMNIESTYLRMVDIAQQFGMYVCDCAKIERGVSISESQRFLKAVYIYELARVLFRTRIMNEDGTEYSTALHTFWTSFAPWEAAQVQAFERFLQKLLVDKGQRSC</sequence>
<evidence type="ECO:0000313" key="2">
    <source>
        <dbReference type="Proteomes" id="UP000193689"/>
    </source>
</evidence>
<keyword evidence="2" id="KW-1185">Reference proteome</keyword>
<dbReference type="OrthoDB" id="4777313at2759"/>
<dbReference type="RefSeq" id="XP_040713215.1">
    <property type="nucleotide sequence ID" value="XM_040864830.1"/>
</dbReference>
<proteinExistence type="predicted"/>
<dbReference type="STRING" id="1141098.A0A1Y2DNY3"/>
<dbReference type="Proteomes" id="UP000193689">
    <property type="component" value="Unassembled WGS sequence"/>
</dbReference>
<accession>A0A1Y2DNY3</accession>
<protein>
    <submittedName>
        <fullName evidence="1">Uncharacterized protein</fullName>
    </submittedName>
</protein>
<dbReference type="AlphaFoldDB" id="A0A1Y2DNY3"/>
<dbReference type="EMBL" id="MCFJ01000011">
    <property type="protein sequence ID" value="ORY60988.1"/>
    <property type="molecule type" value="Genomic_DNA"/>
</dbReference>
<name>A0A1Y2DNY3_9PEZI</name>
<gene>
    <name evidence="1" type="ORF">BCR38DRAFT_50114</name>
</gene>
<evidence type="ECO:0000313" key="1">
    <source>
        <dbReference type="EMBL" id="ORY60988.1"/>
    </source>
</evidence>
<organism evidence="1 2">
    <name type="scientific">Pseudomassariella vexata</name>
    <dbReference type="NCBI Taxonomy" id="1141098"/>
    <lineage>
        <taxon>Eukaryota</taxon>
        <taxon>Fungi</taxon>
        <taxon>Dikarya</taxon>
        <taxon>Ascomycota</taxon>
        <taxon>Pezizomycotina</taxon>
        <taxon>Sordariomycetes</taxon>
        <taxon>Xylariomycetidae</taxon>
        <taxon>Amphisphaeriales</taxon>
        <taxon>Pseudomassariaceae</taxon>
        <taxon>Pseudomassariella</taxon>
    </lineage>
</organism>
<comment type="caution">
    <text evidence="1">The sequence shown here is derived from an EMBL/GenBank/DDBJ whole genome shotgun (WGS) entry which is preliminary data.</text>
</comment>
<dbReference type="InParanoid" id="A0A1Y2DNY3"/>
<reference evidence="1 2" key="1">
    <citation type="submission" date="2016-07" db="EMBL/GenBank/DDBJ databases">
        <title>Pervasive Adenine N6-methylation of Active Genes in Fungi.</title>
        <authorList>
            <consortium name="DOE Joint Genome Institute"/>
            <person name="Mondo S.J."/>
            <person name="Dannebaum R.O."/>
            <person name="Kuo R.C."/>
            <person name="Labutti K."/>
            <person name="Haridas S."/>
            <person name="Kuo A."/>
            <person name="Salamov A."/>
            <person name="Ahrendt S.R."/>
            <person name="Lipzen A."/>
            <person name="Sullivan W."/>
            <person name="Andreopoulos W.B."/>
            <person name="Clum A."/>
            <person name="Lindquist E."/>
            <person name="Daum C."/>
            <person name="Ramamoorthy G.K."/>
            <person name="Gryganskyi A."/>
            <person name="Culley D."/>
            <person name="Magnuson J.K."/>
            <person name="James T.Y."/>
            <person name="O'Malley M.A."/>
            <person name="Stajich J.E."/>
            <person name="Spatafora J.W."/>
            <person name="Visel A."/>
            <person name="Grigoriev I.V."/>
        </authorList>
    </citation>
    <scope>NUCLEOTIDE SEQUENCE [LARGE SCALE GENOMIC DNA]</scope>
    <source>
        <strain evidence="1 2">CBS 129021</strain>
    </source>
</reference>